<feature type="domain" description="NAD-dependent epimerase/dehydratase" evidence="2">
    <location>
        <begin position="4"/>
        <end position="228"/>
    </location>
</feature>
<organism evidence="3 4">
    <name type="scientific">Gloeomargarita lithophora Alchichica-D10</name>
    <dbReference type="NCBI Taxonomy" id="1188229"/>
    <lineage>
        <taxon>Bacteria</taxon>
        <taxon>Bacillati</taxon>
        <taxon>Cyanobacteriota</taxon>
        <taxon>Cyanophyceae</taxon>
        <taxon>Gloeomargaritales</taxon>
        <taxon>Gloeomargaritaceae</taxon>
        <taxon>Gloeomargarita</taxon>
    </lineage>
</organism>
<dbReference type="Pfam" id="PF01370">
    <property type="entry name" value="Epimerase"/>
    <property type="match status" value="1"/>
</dbReference>
<evidence type="ECO:0000259" key="2">
    <source>
        <dbReference type="Pfam" id="PF01370"/>
    </source>
</evidence>
<dbReference type="STRING" id="1188229.GlitD10_2804"/>
<dbReference type="EMBL" id="CP017675">
    <property type="protein sequence ID" value="APB35147.1"/>
    <property type="molecule type" value="Genomic_DNA"/>
</dbReference>
<dbReference type="CDD" id="cd08946">
    <property type="entry name" value="SDR_e"/>
    <property type="match status" value="1"/>
</dbReference>
<keyword evidence="4" id="KW-1185">Reference proteome</keyword>
<accession>A0A1J0AGY2</accession>
<protein>
    <submittedName>
        <fullName evidence="3">NAD-dependent epimerase/dehydratase</fullName>
    </submittedName>
</protein>
<evidence type="ECO:0000256" key="1">
    <source>
        <dbReference type="ARBA" id="ARBA00007637"/>
    </source>
</evidence>
<evidence type="ECO:0000313" key="4">
    <source>
        <dbReference type="Proteomes" id="UP000180235"/>
    </source>
</evidence>
<dbReference type="Gene3D" id="3.40.50.720">
    <property type="entry name" value="NAD(P)-binding Rossmann-like Domain"/>
    <property type="match status" value="1"/>
</dbReference>
<dbReference type="PANTHER" id="PTHR43000">
    <property type="entry name" value="DTDP-D-GLUCOSE 4,6-DEHYDRATASE-RELATED"/>
    <property type="match status" value="1"/>
</dbReference>
<sequence length="277" mass="30630">MTSIAITGATGFVGRHILHYLLIHNHDVTVLTRSNNAHKLPKRVKIFETEDIFNEASSKLILALQRIEVIIHSAWYVEPTKYLTSPLNMDCLKGTLQLAQAFAEAGGRKFVGIGTCFEYDLNYGFLSVQTPLVPKTLYAACKVSAFQTLSHFLPVLGVEFLWCRLFYLYGEGEDSRRLVPYLKAKLRAGETAELTSGNQIRDFMNVSDAGEQIVKATLSSTQGAFNICSGLPITVKQLAEQIGDQFGRRDLLKFDARPANLLDPPCVVGVMIPSSEG</sequence>
<evidence type="ECO:0000313" key="3">
    <source>
        <dbReference type="EMBL" id="APB35147.1"/>
    </source>
</evidence>
<dbReference type="SUPFAM" id="SSF51735">
    <property type="entry name" value="NAD(P)-binding Rossmann-fold domains"/>
    <property type="match status" value="1"/>
</dbReference>
<dbReference type="InterPro" id="IPR001509">
    <property type="entry name" value="Epimerase_deHydtase"/>
</dbReference>
<gene>
    <name evidence="3" type="ORF">GlitD10_2804</name>
</gene>
<proteinExistence type="inferred from homology"/>
<dbReference type="KEGG" id="glt:GlitD10_2804"/>
<dbReference type="AlphaFoldDB" id="A0A1J0AGY2"/>
<reference evidence="3 4" key="1">
    <citation type="submission" date="2016-10" db="EMBL/GenBank/DDBJ databases">
        <title>Description of Gloeomargarita lithophora gen. nov., sp. nov., a thylakoid-bearing basal-branching cyanobacterium with intracellular carbonates, and proposal for Gloeomargaritales ord. nov.</title>
        <authorList>
            <person name="Moreira D."/>
            <person name="Tavera R."/>
            <person name="Benzerara K."/>
            <person name="Skouri-Panet F."/>
            <person name="Couradeau E."/>
            <person name="Gerard E."/>
            <person name="Loussert C."/>
            <person name="Novelo E."/>
            <person name="Zivanovic Y."/>
            <person name="Lopez-Garcia P."/>
        </authorList>
    </citation>
    <scope>NUCLEOTIDE SEQUENCE [LARGE SCALE GENOMIC DNA]</scope>
    <source>
        <strain evidence="3 4">D10</strain>
    </source>
</reference>
<dbReference type="RefSeq" id="WP_071455482.1">
    <property type="nucleotide sequence ID" value="NZ_CP017675.1"/>
</dbReference>
<dbReference type="InterPro" id="IPR036291">
    <property type="entry name" value="NAD(P)-bd_dom_sf"/>
</dbReference>
<name>A0A1J0AGY2_9CYAN</name>
<dbReference type="Proteomes" id="UP000180235">
    <property type="component" value="Chromosome"/>
</dbReference>
<comment type="similarity">
    <text evidence="1">Belongs to the NAD(P)-dependent epimerase/dehydratase family.</text>
</comment>
<dbReference type="OrthoDB" id="9771073at2"/>